<sequence>MNFEKSVLNILAEVAENDIVKENPDIEIFEEGIIDSFATVGLLLEIQNNLGIDVTITDFDRDEWATPNKIIAVLKELQ</sequence>
<evidence type="ECO:0000256" key="5">
    <source>
        <dbReference type="HAMAP-Rule" id="MF_00565"/>
    </source>
</evidence>
<comment type="similarity">
    <text evidence="5">Belongs to the DltC family.</text>
</comment>
<keyword evidence="3 5" id="KW-0597">Phosphoprotein</keyword>
<comment type="subcellular location">
    <subcellularLocation>
        <location evidence="5">Cytoplasm</location>
    </subcellularLocation>
</comment>
<evidence type="ECO:0000313" key="8">
    <source>
        <dbReference type="Proteomes" id="UP001204068"/>
    </source>
</evidence>
<dbReference type="GO" id="GO:0070395">
    <property type="term" value="P:lipoteichoic acid biosynthetic process"/>
    <property type="evidence" value="ECO:0007669"/>
    <property type="project" value="UniProtKB-UniRule"/>
</dbReference>
<evidence type="ECO:0000256" key="4">
    <source>
        <dbReference type="ARBA" id="ARBA00023316"/>
    </source>
</evidence>
<reference evidence="7" key="1">
    <citation type="submission" date="2022-07" db="EMBL/GenBank/DDBJ databases">
        <title>Bacterial species isolated from the porcine tonsil microbiota.</title>
        <authorList>
            <person name="Oliveira I.M.F."/>
        </authorList>
    </citation>
    <scope>NUCLEOTIDE SEQUENCE</scope>
    <source>
        <strain evidence="7">8QC2O2</strain>
    </source>
</reference>
<dbReference type="HAMAP" id="MF_00565">
    <property type="entry name" value="DltC"/>
    <property type="match status" value="1"/>
</dbReference>
<gene>
    <name evidence="5 7" type="primary">dltC</name>
    <name evidence="7" type="ORF">NQ032_02870</name>
</gene>
<feature type="modified residue" description="O-(pantetheine 4'-phosphoryl)serine" evidence="5">
    <location>
        <position position="36"/>
    </location>
</feature>
<dbReference type="GO" id="GO:0036370">
    <property type="term" value="F:D-alanyl carrier activity"/>
    <property type="evidence" value="ECO:0007669"/>
    <property type="project" value="UniProtKB-UniRule"/>
</dbReference>
<dbReference type="InterPro" id="IPR009081">
    <property type="entry name" value="PP-bd_ACP"/>
</dbReference>
<keyword evidence="1 5" id="KW-0596">Phosphopantetheine</keyword>
<proteinExistence type="inferred from homology"/>
<dbReference type="Gene3D" id="1.10.1200.10">
    <property type="entry name" value="ACP-like"/>
    <property type="match status" value="1"/>
</dbReference>
<dbReference type="AlphaFoldDB" id="A0AAW5LEZ4"/>
<dbReference type="InterPro" id="IPR003230">
    <property type="entry name" value="DltC"/>
</dbReference>
<dbReference type="GO" id="GO:0016874">
    <property type="term" value="F:ligase activity"/>
    <property type="evidence" value="ECO:0007669"/>
    <property type="project" value="UniProtKB-KW"/>
</dbReference>
<evidence type="ECO:0000256" key="2">
    <source>
        <dbReference type="ARBA" id="ARBA00022490"/>
    </source>
</evidence>
<comment type="pathway">
    <text evidence="5">Cell wall biogenesis; lipoteichoic acid biosynthesis.</text>
</comment>
<dbReference type="GO" id="GO:0005737">
    <property type="term" value="C:cytoplasm"/>
    <property type="evidence" value="ECO:0007669"/>
    <property type="project" value="UniProtKB-SubCell"/>
</dbReference>
<feature type="domain" description="Carrier" evidence="6">
    <location>
        <begin position="1"/>
        <end position="78"/>
    </location>
</feature>
<dbReference type="NCBIfam" id="TIGR01688">
    <property type="entry name" value="dltC"/>
    <property type="match status" value="1"/>
</dbReference>
<dbReference type="Proteomes" id="UP001204068">
    <property type="component" value="Unassembled WGS sequence"/>
</dbReference>
<evidence type="ECO:0000256" key="3">
    <source>
        <dbReference type="ARBA" id="ARBA00022553"/>
    </source>
</evidence>
<evidence type="ECO:0000313" key="7">
    <source>
        <dbReference type="EMBL" id="MCQ9302560.1"/>
    </source>
</evidence>
<keyword evidence="4 5" id="KW-0961">Cell wall biogenesis/degradation</keyword>
<dbReference type="RefSeq" id="WP_096791198.1">
    <property type="nucleotide sequence ID" value="NZ_CP064868.1"/>
</dbReference>
<organism evidence="7 8">
    <name type="scientific">Mammaliicoccus sciuri</name>
    <name type="common">Staphylococcus sciuri</name>
    <dbReference type="NCBI Taxonomy" id="1296"/>
    <lineage>
        <taxon>Bacteria</taxon>
        <taxon>Bacillati</taxon>
        <taxon>Bacillota</taxon>
        <taxon>Bacilli</taxon>
        <taxon>Bacillales</taxon>
        <taxon>Staphylococcaceae</taxon>
        <taxon>Mammaliicoccus</taxon>
    </lineage>
</organism>
<keyword evidence="7" id="KW-0436">Ligase</keyword>
<comment type="function">
    <text evidence="5">Carrier protein involved in the D-alanylation of lipoteichoic acid (LTA). The loading of thioester-linked D-alanine onto DltC is catalyzed by D-alanine--D-alanyl carrier protein ligase DltA. The DltC-carried D-alanyl group is further transferred to cell membrane phosphatidylglycerol (PG) by forming an ester bond, probably catalyzed by DltD. D-alanylation of LTA plays an important role in modulating the properties of the cell wall in Gram-positive bacteria, influencing the net charge of the cell wall.</text>
</comment>
<keyword evidence="2 5" id="KW-0963">Cytoplasm</keyword>
<dbReference type="SUPFAM" id="SSF47336">
    <property type="entry name" value="ACP-like"/>
    <property type="match status" value="1"/>
</dbReference>
<dbReference type="InterPro" id="IPR036736">
    <property type="entry name" value="ACP-like_sf"/>
</dbReference>
<comment type="PTM">
    <text evidence="5">4'-phosphopantetheine is transferred from CoA to a specific serine of apo-DCP.</text>
</comment>
<protein>
    <recommendedName>
        <fullName evidence="5">D-alanyl carrier protein</fullName>
        <shortName evidence="5">DCP</shortName>
    </recommendedName>
    <alternativeName>
        <fullName evidence="5">D-alanine--poly(phosphoribitol) ligase subunit 2</fullName>
    </alternativeName>
</protein>
<comment type="caution">
    <text evidence="7">The sequence shown here is derived from an EMBL/GenBank/DDBJ whole genome shotgun (WGS) entry which is preliminary data.</text>
</comment>
<dbReference type="GO" id="GO:0071555">
    <property type="term" value="P:cell wall organization"/>
    <property type="evidence" value="ECO:0007669"/>
    <property type="project" value="UniProtKB-KW"/>
</dbReference>
<dbReference type="Pfam" id="PF00550">
    <property type="entry name" value="PP-binding"/>
    <property type="match status" value="1"/>
</dbReference>
<name>A0AAW5LEZ4_MAMSC</name>
<dbReference type="NCBIfam" id="NF003464">
    <property type="entry name" value="PRK05087.1"/>
    <property type="match status" value="1"/>
</dbReference>
<dbReference type="PROSITE" id="PS50075">
    <property type="entry name" value="CARRIER"/>
    <property type="match status" value="1"/>
</dbReference>
<accession>A0AAW5LEZ4</accession>
<evidence type="ECO:0000256" key="1">
    <source>
        <dbReference type="ARBA" id="ARBA00022450"/>
    </source>
</evidence>
<dbReference type="EMBL" id="JANILD010000001">
    <property type="protein sequence ID" value="MCQ9302560.1"/>
    <property type="molecule type" value="Genomic_DNA"/>
</dbReference>
<evidence type="ECO:0000259" key="6">
    <source>
        <dbReference type="PROSITE" id="PS50075"/>
    </source>
</evidence>